<comment type="pathway">
    <text evidence="1">Glycan biosynthesis; trehalose biosynthesis.</text>
</comment>
<dbReference type="NCBIfam" id="TIGR01484">
    <property type="entry name" value="HAD-SF-IIB"/>
    <property type="match status" value="1"/>
</dbReference>
<proteinExistence type="inferred from homology"/>
<dbReference type="InterPro" id="IPR006379">
    <property type="entry name" value="HAD-SF_hydro_IIB"/>
</dbReference>
<keyword evidence="1" id="KW-0460">Magnesium</keyword>
<sequence>METMTDSHTNFPGLAEVAATEHLAVVSDFDGTLAGFAKAIYEVEPEPRSLAALERLAGLPNTTVAALSGRHLEGLKRVFPLREPVLLGGSHGAESSWQDTALTPQMQEHLDRKEAEIRELMERFPGAEIEIKPFQRVLHLRRLELSDPDLAAEAYAAGRALDPAGFPMTAGKSVIEFSATQATKGSWISELRERVGATATVFLGDDVTDEDGFAVLDQPPDLGVKVGEGETLAAHRVPDIAAVSDFLEELAAARAVHFGA</sequence>
<dbReference type="Gene3D" id="3.30.70.1020">
    <property type="entry name" value="Trehalose-6-phosphate phosphatase related protein, domain 2"/>
    <property type="match status" value="1"/>
</dbReference>
<feature type="coiled-coil region" evidence="2">
    <location>
        <begin position="103"/>
        <end position="130"/>
    </location>
</feature>
<evidence type="ECO:0000313" key="4">
    <source>
        <dbReference type="Proteomes" id="UP000595757"/>
    </source>
</evidence>
<comment type="similarity">
    <text evidence="1">Belongs to the trehalose phosphatase family.</text>
</comment>
<dbReference type="EC" id="3.1.3.12" evidence="1"/>
<dbReference type="Proteomes" id="UP000595757">
    <property type="component" value="Chromosome"/>
</dbReference>
<dbReference type="Pfam" id="PF02358">
    <property type="entry name" value="Trehalose_PPase"/>
    <property type="match status" value="1"/>
</dbReference>
<evidence type="ECO:0000256" key="2">
    <source>
        <dbReference type="SAM" id="Coils"/>
    </source>
</evidence>
<organism evidence="3 4">
    <name type="scientific">Corynebacterium striatum</name>
    <dbReference type="NCBI Taxonomy" id="43770"/>
    <lineage>
        <taxon>Bacteria</taxon>
        <taxon>Bacillati</taxon>
        <taxon>Actinomycetota</taxon>
        <taxon>Actinomycetes</taxon>
        <taxon>Mycobacteriales</taxon>
        <taxon>Corynebacteriaceae</taxon>
        <taxon>Corynebacterium</taxon>
    </lineage>
</organism>
<dbReference type="InterPro" id="IPR036412">
    <property type="entry name" value="HAD-like_sf"/>
</dbReference>
<comment type="cofactor">
    <cofactor evidence="1">
        <name>Mg(2+)</name>
        <dbReference type="ChEBI" id="CHEBI:18420"/>
    </cofactor>
</comment>
<comment type="catalytic activity">
    <reaction evidence="1">
        <text>alpha,alpha-trehalose 6-phosphate + H2O = alpha,alpha-trehalose + phosphate</text>
        <dbReference type="Rhea" id="RHEA:23420"/>
        <dbReference type="ChEBI" id="CHEBI:15377"/>
        <dbReference type="ChEBI" id="CHEBI:16551"/>
        <dbReference type="ChEBI" id="CHEBI:43474"/>
        <dbReference type="ChEBI" id="CHEBI:58429"/>
        <dbReference type="EC" id="3.1.3.12"/>
    </reaction>
</comment>
<dbReference type="NCBIfam" id="TIGR00685">
    <property type="entry name" value="T6PP"/>
    <property type="match status" value="1"/>
</dbReference>
<dbReference type="RefSeq" id="WP_100622379.1">
    <property type="nucleotide sequence ID" value="NZ_CAACYF010000003.1"/>
</dbReference>
<dbReference type="GeneID" id="72412215"/>
<keyword evidence="4" id="KW-1185">Reference proteome</keyword>
<keyword evidence="2" id="KW-0175">Coiled coil</keyword>
<gene>
    <name evidence="3" type="primary">otsB</name>
    <name evidence="3" type="ORF">I6I72_09435</name>
</gene>
<dbReference type="InterPro" id="IPR023214">
    <property type="entry name" value="HAD_sf"/>
</dbReference>
<keyword evidence="1" id="KW-0479">Metal-binding</keyword>
<dbReference type="GO" id="GO:0004805">
    <property type="term" value="F:trehalose-phosphatase activity"/>
    <property type="evidence" value="ECO:0007669"/>
    <property type="project" value="UniProtKB-EC"/>
</dbReference>
<protein>
    <recommendedName>
        <fullName evidence="1">Trehalose 6-phosphate phosphatase</fullName>
        <ecNumber evidence="1">3.1.3.12</ecNumber>
    </recommendedName>
</protein>
<dbReference type="InterPro" id="IPR003337">
    <property type="entry name" value="Trehalose_PPase"/>
</dbReference>
<comment type="function">
    <text evidence="1">Removes the phosphate from trehalose 6-phosphate to produce free trehalose.</text>
</comment>
<dbReference type="Gene3D" id="3.40.50.1000">
    <property type="entry name" value="HAD superfamily/HAD-like"/>
    <property type="match status" value="1"/>
</dbReference>
<reference evidence="3 4" key="1">
    <citation type="submission" date="2021-01" db="EMBL/GenBank/DDBJ databases">
        <title>FDA dAtabase for Regulatory Grade micrObial Sequences (FDA-ARGOS): Supporting development and validation of Infectious Disease Dx tests.</title>
        <authorList>
            <person name="Sproer C."/>
            <person name="Gronow S."/>
            <person name="Severitt S."/>
            <person name="Schroder I."/>
            <person name="Tallon L."/>
            <person name="Sadzewicz L."/>
            <person name="Zhao X."/>
            <person name="Boylan J."/>
            <person name="Ott S."/>
            <person name="Bowen H."/>
            <person name="Vavikolanu K."/>
            <person name="Mehta A."/>
            <person name="Aluvathingal J."/>
            <person name="Nadendla S."/>
            <person name="Lowell S."/>
            <person name="Myers T."/>
            <person name="Yan Y."/>
            <person name="Sichtig H."/>
        </authorList>
    </citation>
    <scope>NUCLEOTIDE SEQUENCE [LARGE SCALE GENOMIC DNA]</scope>
    <source>
        <strain evidence="3 4">FDAARGOS_1115</strain>
    </source>
</reference>
<accession>A0ABX7DDK9</accession>
<dbReference type="EMBL" id="CP068158">
    <property type="protein sequence ID" value="QQU76343.1"/>
    <property type="molecule type" value="Genomic_DNA"/>
</dbReference>
<name>A0ABX7DDK9_CORST</name>
<keyword evidence="1 3" id="KW-0378">Hydrolase</keyword>
<dbReference type="SUPFAM" id="SSF56784">
    <property type="entry name" value="HAD-like"/>
    <property type="match status" value="1"/>
</dbReference>
<evidence type="ECO:0000256" key="1">
    <source>
        <dbReference type="RuleBase" id="RU361117"/>
    </source>
</evidence>
<evidence type="ECO:0000313" key="3">
    <source>
        <dbReference type="EMBL" id="QQU76343.1"/>
    </source>
</evidence>